<proteinExistence type="predicted"/>
<protein>
    <submittedName>
        <fullName evidence="1">Uncharacterized protein</fullName>
    </submittedName>
</protein>
<accession>A0AAP5I8W7</accession>
<dbReference type="Proteomes" id="UP000667802">
    <property type="component" value="Unassembled WGS sequence"/>
</dbReference>
<dbReference type="EMBL" id="JAALHA020000010">
    <property type="protein sequence ID" value="MDR9896965.1"/>
    <property type="molecule type" value="Genomic_DNA"/>
</dbReference>
<evidence type="ECO:0000313" key="1">
    <source>
        <dbReference type="EMBL" id="MDR9896965.1"/>
    </source>
</evidence>
<name>A0AAP5I8W7_9CYAN</name>
<gene>
    <name evidence="1" type="ORF">G7B40_020680</name>
</gene>
<reference evidence="2" key="1">
    <citation type="journal article" date="2021" name="Science">
        <title>Hunting the eagle killer: A cyanobacterial neurotoxin causes vacuolar myelinopathy.</title>
        <authorList>
            <person name="Breinlinger S."/>
            <person name="Phillips T.J."/>
            <person name="Haram B.N."/>
            <person name="Mares J."/>
            <person name="Martinez Yerena J.A."/>
            <person name="Hrouzek P."/>
            <person name="Sobotka R."/>
            <person name="Henderson W.M."/>
            <person name="Schmieder P."/>
            <person name="Williams S.M."/>
            <person name="Lauderdale J.D."/>
            <person name="Wilde H.D."/>
            <person name="Gerrin W."/>
            <person name="Kust A."/>
            <person name="Washington J.W."/>
            <person name="Wagner C."/>
            <person name="Geier B."/>
            <person name="Liebeke M."/>
            <person name="Enke H."/>
            <person name="Niedermeyer T.H.J."/>
            <person name="Wilde S.B."/>
        </authorList>
    </citation>
    <scope>NUCLEOTIDE SEQUENCE [LARGE SCALE GENOMIC DNA]</scope>
    <source>
        <strain evidence="2">Thurmond2011</strain>
    </source>
</reference>
<organism evidence="1 2">
    <name type="scientific">Aetokthonos hydrillicola Thurmond2011</name>
    <dbReference type="NCBI Taxonomy" id="2712845"/>
    <lineage>
        <taxon>Bacteria</taxon>
        <taxon>Bacillati</taxon>
        <taxon>Cyanobacteriota</taxon>
        <taxon>Cyanophyceae</taxon>
        <taxon>Nostocales</taxon>
        <taxon>Hapalosiphonaceae</taxon>
        <taxon>Aetokthonos</taxon>
    </lineage>
</organism>
<comment type="caution">
    <text evidence="1">The sequence shown here is derived from an EMBL/GenBank/DDBJ whole genome shotgun (WGS) entry which is preliminary data.</text>
</comment>
<dbReference type="AlphaFoldDB" id="A0AAP5I8W7"/>
<keyword evidence="2" id="KW-1185">Reference proteome</keyword>
<sequence>MTGLDPRNFDDAVQIRLALLLRKLSVS</sequence>
<evidence type="ECO:0000313" key="2">
    <source>
        <dbReference type="Proteomes" id="UP000667802"/>
    </source>
</evidence>